<keyword evidence="7 12" id="KW-0472">Membrane</keyword>
<evidence type="ECO:0000256" key="8">
    <source>
        <dbReference type="ARBA" id="ARBA00023180"/>
    </source>
</evidence>
<feature type="compositionally biased region" description="Basic and acidic residues" evidence="11">
    <location>
        <begin position="766"/>
        <end position="783"/>
    </location>
</feature>
<gene>
    <name evidence="17" type="ORF">EZV62_022920</name>
</gene>
<feature type="region of interest" description="Disordered" evidence="11">
    <location>
        <begin position="743"/>
        <end position="1089"/>
    </location>
</feature>
<keyword evidence="12" id="KW-0812">Transmembrane</keyword>
<evidence type="ECO:0008006" key="19">
    <source>
        <dbReference type="Google" id="ProtNLM"/>
    </source>
</evidence>
<organism evidence="17 18">
    <name type="scientific">Acer yangbiense</name>
    <dbReference type="NCBI Taxonomy" id="1000413"/>
    <lineage>
        <taxon>Eukaryota</taxon>
        <taxon>Viridiplantae</taxon>
        <taxon>Streptophyta</taxon>
        <taxon>Embryophyta</taxon>
        <taxon>Tracheophyta</taxon>
        <taxon>Spermatophyta</taxon>
        <taxon>Magnoliopsida</taxon>
        <taxon>eudicotyledons</taxon>
        <taxon>Gunneridae</taxon>
        <taxon>Pentapetalae</taxon>
        <taxon>rosids</taxon>
        <taxon>malvids</taxon>
        <taxon>Sapindales</taxon>
        <taxon>Sapindaceae</taxon>
        <taxon>Hippocastanoideae</taxon>
        <taxon>Acereae</taxon>
        <taxon>Acer</taxon>
    </lineage>
</organism>
<comment type="cofactor">
    <cofactor evidence="1">
        <name>pyrroloquinoline quinone</name>
        <dbReference type="ChEBI" id="CHEBI:58442"/>
    </cofactor>
</comment>
<sequence>MMERLNSKWIATVASIWIQCSIGGTYTFGIYSSTLKSSQNYDQSTLERVAIFKDLGSCTGVLSGLLYSYVTLDRHRHRRFCGTWVILFTGAILSFVGYFFMWASVVGLIHRPPVALMCLFMFTAAHSMTFSIPADNVTSVRNFPAHVGTIVGLMEGYLGLSGAILIQVYDALFEGNPSNYLLFLAVFPTSVSLLLMYFVRIHDANSEDDKKHLNAFSVAALIMVAYLMILIILENIFTLGSSERIVTFIFLMLLLAFPLGIAIRAQREDAERLLFSQTFSTDERNSLVYNPESIASMAYHDQLPGDDSCQSVKATLNENNIQIEENMNLQQVICTGNFWLLFIAMICGLGSGIATINNISQVGESLGYTSIEINSLVSLLSIWNFLGRLGAGYVSDIFLQRRGCARPLFIAITQAALSVGLIVIASGFPYNLYVGTILVGVCYGSQWSLLASVASEIFGVGHLGTIVNAFAVASPIGSYIFSVRIIGYIYDKAASGEDNSCYGTHCFMLSFLIIAFFALCGSLVVLLLFFRTKRFYDQWQAYGYNVAFVETTPLASTLPHSQSTQNYDQSTLDTVSVFKDIDANAGVVAGLFYSSITFSCPRINGRLSSFCGPWVVHLTGAILCFVGYFLIWASVVGLIHRPPVALMLETWVDMVTRGNRDISKCWWVLLLELLVVNSGENKKERKKVRDVGILKKDPETIKEQIDKLEMMKADGALDKARKHKKRQLEDTLNLVLKKRKELHEKMKDKGETPVMFSHLGPPRRRTSAEEEERVKHPKPEDSAYYHPTLNPTGAPPPGKPPMYLSSIGPRIPLSLSDAASSSQTESDDVALAVPPPPPPPPLPDTATVVSGDGSVIPASLPLPPPPPMPPNPDATNFAMSLPLPPLPPPPPGPPPKEQGAIRPPLPPPPPLQQSAQPPPPGIGEGESERNQSALQDNSTSKVSAQVSPMLPPPPAPPGMPQKPASNESEGVPSEADGNNLPATMDLSKMVPPPPPPRQQSSVAGPPPIPTLQPDVLPPGISRFLPPPPPPPLDMRPPLSAPGLPGGAPHPGMMVPLVPRPPFGPPPGPPPMMRPPLPPGPPPSLQEGEYVANRPSQKPSYVKSAASTVVKRPLAQHTPELTSMYIRGATMVPASVRVRRENALPKAKPKPSLSTTVTTVQPAAPTVMKPESVNTSSAPKPPSIDDSYMAFLEDMKALGALDKVPLKVESPLKICSDYGSACCDSAKDMLLQQQFQALNISNPACSSLLKLLLCAICDRFSAEPLKREPGLTKMFSLCSSIFLFASILSQSNALTEFYTKVLETCGNISIKDPSPSELDEWQSRRGFTEAFGRSLDDEALRFNCENISNSEMETPHPPDGLCLEKIGNGAYFTMVPHPDGSNRVFVSNQQGKIWLATVPDEDTKGILGIVESKPFLDLTDKVAFKTGLGLMGMAFHPHFMQNGRFFLSFNCDKMKQPGCIGRCLCNTDVDCDPSNLGYDNGIAPCQYHTIIAEYTVNDTASKPSLSKSANAAEVRRILTLGLPYSGGHAGQILFGPADGYLYLMISDGIERGDPYNFAQNKKSLLGKILRVDIDHIPSAMEINELGLWGNYSIPKDNPYVDDKELEQEIWALGFRNPWRCSFDSQRPSYFICGDTGQDQYEEVDIITKGGNYGWRVYEGPLVFHPGKSPGGNTSVTSVNHIFPVMGYYHSEIDTNVGSASIVGGYFYRSMTDPCMYGRYLYMDMYAGAIWAGSENPENSGNFTTTGIPFRCAHNSPIQCTFQARSPLPDLGFVFSFAEDNKKDVHILTSTGVYRITRPSRCNFTCPEEKYANATPTQHSSTASSISKKLLGGFRSRTICSLLFPSFMLLVLEISL</sequence>
<name>A0A5C7H299_9ROSI</name>
<keyword evidence="5" id="KW-0634">PQQ</keyword>
<dbReference type="InterPro" id="IPR036259">
    <property type="entry name" value="MFS_trans_sf"/>
</dbReference>
<dbReference type="GO" id="GO:0005886">
    <property type="term" value="C:plasma membrane"/>
    <property type="evidence" value="ECO:0007669"/>
    <property type="project" value="UniProtKB-SubCell"/>
</dbReference>
<evidence type="ECO:0000259" key="16">
    <source>
        <dbReference type="Pfam" id="PF23262"/>
    </source>
</evidence>
<feature type="transmembrane region" description="Helical" evidence="12">
    <location>
        <begin position="338"/>
        <end position="359"/>
    </location>
</feature>
<evidence type="ECO:0000256" key="5">
    <source>
        <dbReference type="ARBA" id="ARBA00022891"/>
    </source>
</evidence>
<feature type="domain" description="Wbp11/ELF5/Saf1 N-terminal" evidence="15">
    <location>
        <begin position="681"/>
        <end position="736"/>
    </location>
</feature>
<keyword evidence="4" id="KW-0732">Signal</keyword>
<feature type="transmembrane region" description="Helical" evidence="12">
    <location>
        <begin position="114"/>
        <end position="133"/>
    </location>
</feature>
<feature type="transmembrane region" description="Helical" evidence="12">
    <location>
        <begin position="614"/>
        <end position="639"/>
    </location>
</feature>
<keyword evidence="18" id="KW-1185">Reference proteome</keyword>
<feature type="transmembrane region" description="Helical" evidence="12">
    <location>
        <begin position="245"/>
        <end position="263"/>
    </location>
</feature>
<evidence type="ECO:0000313" key="17">
    <source>
        <dbReference type="EMBL" id="TXG50396.1"/>
    </source>
</evidence>
<dbReference type="CDD" id="cd17354">
    <property type="entry name" value="MFS_Mch1p_like"/>
    <property type="match status" value="1"/>
</dbReference>
<dbReference type="Proteomes" id="UP000323000">
    <property type="component" value="Chromosome 11"/>
</dbReference>
<dbReference type="Gene3D" id="1.20.1250.20">
    <property type="entry name" value="MFS general substrate transporter like domains"/>
    <property type="match status" value="1"/>
</dbReference>
<feature type="domain" description="Nodulin-like" evidence="13">
    <location>
        <begin position="562"/>
        <end position="648"/>
    </location>
</feature>
<evidence type="ECO:0000256" key="1">
    <source>
        <dbReference type="ARBA" id="ARBA00001931"/>
    </source>
</evidence>
<keyword evidence="9" id="KW-0449">Lipoprotein</keyword>
<dbReference type="EMBL" id="VAHF01000011">
    <property type="protein sequence ID" value="TXG50396.1"/>
    <property type="molecule type" value="Genomic_DNA"/>
</dbReference>
<feature type="transmembrane region" description="Helical" evidence="12">
    <location>
        <begin position="145"/>
        <end position="168"/>
    </location>
</feature>
<feature type="domain" description="Glucose/Sorbosone dehydrogenase" evidence="14">
    <location>
        <begin position="1372"/>
        <end position="1656"/>
    </location>
</feature>
<dbReference type="Pfam" id="PF09429">
    <property type="entry name" value="Wbp11"/>
    <property type="match status" value="1"/>
</dbReference>
<dbReference type="SUPFAM" id="SSF50952">
    <property type="entry name" value="Soluble quinoprotein glucose dehydrogenase"/>
    <property type="match status" value="1"/>
</dbReference>
<dbReference type="InterPro" id="IPR012938">
    <property type="entry name" value="Glc/Sorbosone_DH"/>
</dbReference>
<dbReference type="PANTHER" id="PTHR19328">
    <property type="entry name" value="HEDGEHOG-INTERACTING PROTEIN"/>
    <property type="match status" value="1"/>
</dbReference>
<feature type="transmembrane region" description="Helical" evidence="12">
    <location>
        <begin position="180"/>
        <end position="201"/>
    </location>
</feature>
<feature type="transmembrane region" description="Helical" evidence="12">
    <location>
        <begin position="51"/>
        <end position="72"/>
    </location>
</feature>
<feature type="transmembrane region" description="Helical" evidence="12">
    <location>
        <begin position="502"/>
        <end position="530"/>
    </location>
</feature>
<feature type="compositionally biased region" description="Pro residues" evidence="11">
    <location>
        <begin position="833"/>
        <end position="843"/>
    </location>
</feature>
<dbReference type="InterPro" id="IPR010658">
    <property type="entry name" value="Nodulin-like"/>
</dbReference>
<feature type="compositionally biased region" description="Pro residues" evidence="11">
    <location>
        <begin position="860"/>
        <end position="872"/>
    </location>
</feature>
<evidence type="ECO:0000256" key="10">
    <source>
        <dbReference type="ARBA" id="ARBA00061483"/>
    </source>
</evidence>
<accession>A0A5C7H299</accession>
<protein>
    <recommendedName>
        <fullName evidence="19">Glucose/Sorbosone dehydrogenase domain-containing protein</fullName>
    </recommendedName>
</protein>
<evidence type="ECO:0000313" key="18">
    <source>
        <dbReference type="Proteomes" id="UP000323000"/>
    </source>
</evidence>
<feature type="compositionally biased region" description="Pro residues" evidence="11">
    <location>
        <begin position="1057"/>
        <end position="1083"/>
    </location>
</feature>
<reference evidence="18" key="1">
    <citation type="journal article" date="2019" name="Gigascience">
        <title>De novo genome assembly of the endangered Acer yangbiense, a plant species with extremely small populations endemic to Yunnan Province, China.</title>
        <authorList>
            <person name="Yang J."/>
            <person name="Wariss H.M."/>
            <person name="Tao L."/>
            <person name="Zhang R."/>
            <person name="Yun Q."/>
            <person name="Hollingsworth P."/>
            <person name="Dao Z."/>
            <person name="Luo G."/>
            <person name="Guo H."/>
            <person name="Ma Y."/>
            <person name="Sun W."/>
        </authorList>
    </citation>
    <scope>NUCLEOTIDE SEQUENCE [LARGE SCALE GENOMIC DNA]</scope>
    <source>
        <strain evidence="18">cv. Malutang</strain>
    </source>
</reference>
<feature type="transmembrane region" description="Helical" evidence="12">
    <location>
        <begin position="466"/>
        <end position="490"/>
    </location>
</feature>
<evidence type="ECO:0000256" key="6">
    <source>
        <dbReference type="ARBA" id="ARBA00023002"/>
    </source>
</evidence>
<dbReference type="SUPFAM" id="SSF103473">
    <property type="entry name" value="MFS general substrate transporter"/>
    <property type="match status" value="2"/>
</dbReference>
<feature type="transmembrane region" description="Helical" evidence="12">
    <location>
        <begin position="9"/>
        <end position="31"/>
    </location>
</feature>
<proteinExistence type="inferred from homology"/>
<evidence type="ECO:0000256" key="4">
    <source>
        <dbReference type="ARBA" id="ARBA00022729"/>
    </source>
</evidence>
<dbReference type="Pfam" id="PF06813">
    <property type="entry name" value="Nodulin-like"/>
    <property type="match status" value="2"/>
</dbReference>
<dbReference type="OrthoDB" id="410267at2759"/>
<feature type="domain" description="NFD4 C-terminal" evidence="16">
    <location>
        <begin position="323"/>
        <end position="536"/>
    </location>
</feature>
<evidence type="ECO:0000256" key="9">
    <source>
        <dbReference type="ARBA" id="ARBA00023288"/>
    </source>
</evidence>
<feature type="transmembrane region" description="Helical" evidence="12">
    <location>
        <begin position="84"/>
        <end position="108"/>
    </location>
</feature>
<comment type="caution">
    <text evidence="17">The sequence shown here is derived from an EMBL/GenBank/DDBJ whole genome shotgun (WGS) entry which is preliminary data.</text>
</comment>
<dbReference type="InterPro" id="IPR056555">
    <property type="entry name" value="NFD4_C"/>
</dbReference>
<feature type="compositionally biased region" description="Polar residues" evidence="11">
    <location>
        <begin position="930"/>
        <end position="946"/>
    </location>
</feature>
<feature type="transmembrane region" description="Helical" evidence="12">
    <location>
        <begin position="432"/>
        <end position="454"/>
    </location>
</feature>
<evidence type="ECO:0000256" key="11">
    <source>
        <dbReference type="SAM" id="MobiDB-lite"/>
    </source>
</evidence>
<keyword evidence="6" id="KW-0560">Oxidoreductase</keyword>
<keyword evidence="12" id="KW-1133">Transmembrane helix</keyword>
<evidence type="ECO:0000256" key="12">
    <source>
        <dbReference type="SAM" id="Phobius"/>
    </source>
</evidence>
<feature type="transmembrane region" description="Helical" evidence="12">
    <location>
        <begin position="407"/>
        <end position="426"/>
    </location>
</feature>
<evidence type="ECO:0000259" key="13">
    <source>
        <dbReference type="Pfam" id="PF06813"/>
    </source>
</evidence>
<comment type="subcellular location">
    <subcellularLocation>
        <location evidence="2">Cell membrane</location>
        <topology evidence="2">Lipid-anchor</topology>
    </subcellularLocation>
</comment>
<dbReference type="PANTHER" id="PTHR19328:SF70">
    <property type="entry name" value="PROTEIN, PUTATIVE-RELATED"/>
    <property type="match status" value="1"/>
</dbReference>
<feature type="domain" description="Nodulin-like" evidence="13">
    <location>
        <begin position="8"/>
        <end position="262"/>
    </location>
</feature>
<evidence type="ECO:0000256" key="2">
    <source>
        <dbReference type="ARBA" id="ARBA00004193"/>
    </source>
</evidence>
<dbReference type="GO" id="GO:0006396">
    <property type="term" value="P:RNA processing"/>
    <property type="evidence" value="ECO:0007669"/>
    <property type="project" value="InterPro"/>
</dbReference>
<feature type="transmembrane region" description="Helical" evidence="12">
    <location>
        <begin position="213"/>
        <end position="233"/>
    </location>
</feature>
<keyword evidence="3" id="KW-1003">Cell membrane</keyword>
<feature type="transmembrane region" description="Helical" evidence="12">
    <location>
        <begin position="365"/>
        <end position="386"/>
    </location>
</feature>
<dbReference type="Pfam" id="PF07995">
    <property type="entry name" value="GSDH"/>
    <property type="match status" value="1"/>
</dbReference>
<evidence type="ECO:0000256" key="7">
    <source>
        <dbReference type="ARBA" id="ARBA00023136"/>
    </source>
</evidence>
<dbReference type="FunFam" id="2.120.10.30:FF:000067">
    <property type="entry name" value="HHIP-like 1"/>
    <property type="match status" value="1"/>
</dbReference>
<dbReference type="Gene3D" id="2.120.10.30">
    <property type="entry name" value="TolB, C-terminal domain"/>
    <property type="match status" value="1"/>
</dbReference>
<dbReference type="Pfam" id="PF23262">
    <property type="entry name" value="NFD4_C"/>
    <property type="match status" value="1"/>
</dbReference>
<evidence type="ECO:0000256" key="3">
    <source>
        <dbReference type="ARBA" id="ARBA00022475"/>
    </source>
</evidence>
<dbReference type="InterPro" id="IPR011041">
    <property type="entry name" value="Quinoprot_gluc/sorb_DH_b-prop"/>
</dbReference>
<feature type="compositionally biased region" description="Pro residues" evidence="11">
    <location>
        <begin position="1024"/>
        <end position="1034"/>
    </location>
</feature>
<dbReference type="InterPro" id="IPR019007">
    <property type="entry name" value="Wbp11/ELF5/Saf1_N"/>
</dbReference>
<dbReference type="GO" id="GO:0016491">
    <property type="term" value="F:oxidoreductase activity"/>
    <property type="evidence" value="ECO:0007669"/>
    <property type="project" value="UniProtKB-KW"/>
</dbReference>
<feature type="compositionally biased region" description="Pro residues" evidence="11">
    <location>
        <begin position="882"/>
        <end position="896"/>
    </location>
</feature>
<feature type="compositionally biased region" description="Pro residues" evidence="11">
    <location>
        <begin position="949"/>
        <end position="960"/>
    </location>
</feature>
<comment type="similarity">
    <text evidence="10">Belongs to the PQQ oxidoreductase GdhB family.</text>
</comment>
<keyword evidence="8" id="KW-0325">Glycoprotein</keyword>
<evidence type="ECO:0000259" key="15">
    <source>
        <dbReference type="Pfam" id="PF09429"/>
    </source>
</evidence>
<feature type="compositionally biased region" description="Pro residues" evidence="11">
    <location>
        <begin position="903"/>
        <end position="921"/>
    </location>
</feature>
<evidence type="ECO:0000259" key="14">
    <source>
        <dbReference type="Pfam" id="PF07995"/>
    </source>
</evidence>
<dbReference type="InterPro" id="IPR011042">
    <property type="entry name" value="6-blade_b-propeller_TolB-like"/>
</dbReference>